<name>A0A105IVP5_9BURK</name>
<dbReference type="RefSeq" id="WP_059966851.1">
    <property type="nucleotide sequence ID" value="NZ_CP013464.1"/>
</dbReference>
<feature type="signal peptide" evidence="1">
    <location>
        <begin position="1"/>
        <end position="25"/>
    </location>
</feature>
<dbReference type="AlphaFoldDB" id="A0A105IVP5"/>
<dbReference type="Proteomes" id="UP000062998">
    <property type="component" value="Unassembled WGS sequence"/>
</dbReference>
<keyword evidence="1" id="KW-0732">Signal</keyword>
<proteinExistence type="predicted"/>
<organism evidence="2 3">
    <name type="scientific">Burkholderia ubonensis</name>
    <dbReference type="NCBI Taxonomy" id="101571"/>
    <lineage>
        <taxon>Bacteria</taxon>
        <taxon>Pseudomonadati</taxon>
        <taxon>Pseudomonadota</taxon>
        <taxon>Betaproteobacteria</taxon>
        <taxon>Burkholderiales</taxon>
        <taxon>Burkholderiaceae</taxon>
        <taxon>Burkholderia</taxon>
        <taxon>Burkholderia cepacia complex</taxon>
    </lineage>
</organism>
<sequence>MFQCSIPKCLYVMLSLFVLTGHAQAAGCQYSAHYEREGGLSGWPARVQNSSDAKLRTAYENDTCYYLKGEHGGGTVPPGAASDKHVTVSRSGVACHVFKKSSSLPPGSYNPTTCF</sequence>
<feature type="chain" id="PRO_5007123820" description="Secreted protein" evidence="1">
    <location>
        <begin position="26"/>
        <end position="115"/>
    </location>
</feature>
<gene>
    <name evidence="2" type="ORF">WL73_16325</name>
</gene>
<evidence type="ECO:0008006" key="4">
    <source>
        <dbReference type="Google" id="ProtNLM"/>
    </source>
</evidence>
<comment type="caution">
    <text evidence="2">The sequence shown here is derived from an EMBL/GenBank/DDBJ whole genome shotgun (WGS) entry which is preliminary data.</text>
</comment>
<evidence type="ECO:0000313" key="2">
    <source>
        <dbReference type="EMBL" id="KWE01134.1"/>
    </source>
</evidence>
<accession>A0A105IVP5</accession>
<dbReference type="EMBL" id="LPIX01000063">
    <property type="protein sequence ID" value="KWE01134.1"/>
    <property type="molecule type" value="Genomic_DNA"/>
</dbReference>
<protein>
    <recommendedName>
        <fullName evidence="4">Secreted protein</fullName>
    </recommendedName>
</protein>
<dbReference type="OrthoDB" id="7358160at2"/>
<reference evidence="2 3" key="1">
    <citation type="submission" date="2015-11" db="EMBL/GenBank/DDBJ databases">
        <title>Expanding the genomic diversity of Burkholderia species for the development of highly accurate diagnostics.</title>
        <authorList>
            <person name="Sahl J."/>
            <person name="Keim P."/>
            <person name="Wagner D."/>
        </authorList>
    </citation>
    <scope>NUCLEOTIDE SEQUENCE [LARGE SCALE GENOMIC DNA]</scope>
    <source>
        <strain evidence="2 3">MSMB2167WGS</strain>
    </source>
</reference>
<evidence type="ECO:0000313" key="3">
    <source>
        <dbReference type="Proteomes" id="UP000062998"/>
    </source>
</evidence>
<evidence type="ECO:0000256" key="1">
    <source>
        <dbReference type="SAM" id="SignalP"/>
    </source>
</evidence>